<dbReference type="Proteomes" id="UP001497525">
    <property type="component" value="Unassembled WGS sequence"/>
</dbReference>
<evidence type="ECO:0000256" key="1">
    <source>
        <dbReference type="SAM" id="MobiDB-lite"/>
    </source>
</evidence>
<dbReference type="EMBL" id="CAXLJL010000378">
    <property type="protein sequence ID" value="CAL5137273.1"/>
    <property type="molecule type" value="Genomic_DNA"/>
</dbReference>
<evidence type="ECO:0000313" key="3">
    <source>
        <dbReference type="Proteomes" id="UP001497525"/>
    </source>
</evidence>
<feature type="compositionally biased region" description="Polar residues" evidence="1">
    <location>
        <begin position="121"/>
        <end position="130"/>
    </location>
</feature>
<name>A0AAV2TIS0_CALDB</name>
<comment type="caution">
    <text evidence="2">The sequence shown here is derived from an EMBL/GenBank/DDBJ whole genome shotgun (WGS) entry which is preliminary data.</text>
</comment>
<feature type="compositionally biased region" description="Basic and acidic residues" evidence="1">
    <location>
        <begin position="57"/>
        <end position="70"/>
    </location>
</feature>
<evidence type="ECO:0000313" key="2">
    <source>
        <dbReference type="EMBL" id="CAL5137273.1"/>
    </source>
</evidence>
<sequence>MGNDTERPVNVGDQEADGDRDSEENSRKGMAKTNLESVTSESRDASDHGGLVTLKGSDVRFHSQEADWSTRQKKSSAVVRAQSAPSLTSSDPADPSDVVTRQFRSVKAPNQTDLHFPENRPCSSDPKNNCTISIQSLDNVTPSAKSDQYPSRRSQPCSKDYFSWAAQELQERMEIYKIKMEICN</sequence>
<proteinExistence type="predicted"/>
<feature type="region of interest" description="Disordered" evidence="1">
    <location>
        <begin position="1"/>
        <end position="130"/>
    </location>
</feature>
<gene>
    <name evidence="2" type="ORF">CDAUBV1_LOCUS11601</name>
</gene>
<feature type="compositionally biased region" description="Basic and acidic residues" evidence="1">
    <location>
        <begin position="17"/>
        <end position="27"/>
    </location>
</feature>
<dbReference type="AlphaFoldDB" id="A0AAV2TIS0"/>
<protein>
    <submittedName>
        <fullName evidence="2">Uncharacterized protein</fullName>
    </submittedName>
</protein>
<organism evidence="2 3">
    <name type="scientific">Calicophoron daubneyi</name>
    <name type="common">Rumen fluke</name>
    <name type="synonym">Paramphistomum daubneyi</name>
    <dbReference type="NCBI Taxonomy" id="300641"/>
    <lineage>
        <taxon>Eukaryota</taxon>
        <taxon>Metazoa</taxon>
        <taxon>Spiralia</taxon>
        <taxon>Lophotrochozoa</taxon>
        <taxon>Platyhelminthes</taxon>
        <taxon>Trematoda</taxon>
        <taxon>Digenea</taxon>
        <taxon>Plagiorchiida</taxon>
        <taxon>Pronocephalata</taxon>
        <taxon>Paramphistomoidea</taxon>
        <taxon>Paramphistomidae</taxon>
        <taxon>Calicophoron</taxon>
    </lineage>
</organism>
<accession>A0AAV2TIS0</accession>
<reference evidence="2" key="1">
    <citation type="submission" date="2024-06" db="EMBL/GenBank/DDBJ databases">
        <authorList>
            <person name="Liu X."/>
            <person name="Lenzi L."/>
            <person name="Haldenby T S."/>
            <person name="Uol C."/>
        </authorList>
    </citation>
    <scope>NUCLEOTIDE SEQUENCE</scope>
</reference>